<dbReference type="AlphaFoldDB" id="A0A5B7J0N8"/>
<evidence type="ECO:0000313" key="3">
    <source>
        <dbReference type="Proteomes" id="UP000324222"/>
    </source>
</evidence>
<dbReference type="EMBL" id="VSRR010076784">
    <property type="protein sequence ID" value="MPC88139.1"/>
    <property type="molecule type" value="Genomic_DNA"/>
</dbReference>
<keyword evidence="3" id="KW-1185">Reference proteome</keyword>
<organism evidence="2 3">
    <name type="scientific">Portunus trituberculatus</name>
    <name type="common">Swimming crab</name>
    <name type="synonym">Neptunus trituberculatus</name>
    <dbReference type="NCBI Taxonomy" id="210409"/>
    <lineage>
        <taxon>Eukaryota</taxon>
        <taxon>Metazoa</taxon>
        <taxon>Ecdysozoa</taxon>
        <taxon>Arthropoda</taxon>
        <taxon>Crustacea</taxon>
        <taxon>Multicrustacea</taxon>
        <taxon>Malacostraca</taxon>
        <taxon>Eumalacostraca</taxon>
        <taxon>Eucarida</taxon>
        <taxon>Decapoda</taxon>
        <taxon>Pleocyemata</taxon>
        <taxon>Brachyura</taxon>
        <taxon>Eubrachyura</taxon>
        <taxon>Portunoidea</taxon>
        <taxon>Portunidae</taxon>
        <taxon>Portuninae</taxon>
        <taxon>Portunus</taxon>
    </lineage>
</organism>
<name>A0A5B7J0N8_PORTR</name>
<accession>A0A5B7J0N8</accession>
<protein>
    <submittedName>
        <fullName evidence="2">Uncharacterized protein</fullName>
    </submittedName>
</protein>
<dbReference type="Proteomes" id="UP000324222">
    <property type="component" value="Unassembled WGS sequence"/>
</dbReference>
<proteinExistence type="predicted"/>
<reference evidence="2 3" key="1">
    <citation type="submission" date="2019-05" db="EMBL/GenBank/DDBJ databases">
        <title>Another draft genome of Portunus trituberculatus and its Hox gene families provides insights of decapod evolution.</title>
        <authorList>
            <person name="Jeong J.-H."/>
            <person name="Song I."/>
            <person name="Kim S."/>
            <person name="Choi T."/>
            <person name="Kim D."/>
            <person name="Ryu S."/>
            <person name="Kim W."/>
        </authorList>
    </citation>
    <scope>NUCLEOTIDE SEQUENCE [LARGE SCALE GENOMIC DNA]</scope>
    <source>
        <tissue evidence="2">Muscle</tissue>
    </source>
</reference>
<sequence>MRCEAAASPAAPPRRSNAPPSPQPRQDTTLAAPQDSVEEVTAAGGLGGPPQVSPVCAWPAYVRVCAGVAVLHRNQVSLC</sequence>
<feature type="compositionally biased region" description="Low complexity" evidence="1">
    <location>
        <begin position="1"/>
        <end position="18"/>
    </location>
</feature>
<gene>
    <name evidence="2" type="ORF">E2C01_083033</name>
</gene>
<evidence type="ECO:0000313" key="2">
    <source>
        <dbReference type="EMBL" id="MPC88139.1"/>
    </source>
</evidence>
<evidence type="ECO:0000256" key="1">
    <source>
        <dbReference type="SAM" id="MobiDB-lite"/>
    </source>
</evidence>
<feature type="region of interest" description="Disordered" evidence="1">
    <location>
        <begin position="1"/>
        <end position="35"/>
    </location>
</feature>
<comment type="caution">
    <text evidence="2">The sequence shown here is derived from an EMBL/GenBank/DDBJ whole genome shotgun (WGS) entry which is preliminary data.</text>
</comment>